<feature type="region of interest" description="Disordered" evidence="1">
    <location>
        <begin position="1"/>
        <end position="26"/>
    </location>
</feature>
<sequence length="50" mass="5336">PISAPSSANSNSFMIDATSSSSHGHVMDYANHPNSFWSLPRSLPPPYSTS</sequence>
<evidence type="ECO:0000256" key="1">
    <source>
        <dbReference type="SAM" id="MobiDB-lite"/>
    </source>
</evidence>
<comment type="caution">
    <text evidence="2">The sequence shown here is derived from an EMBL/GenBank/DDBJ whole genome shotgun (WGS) entry which is preliminary data.</text>
</comment>
<keyword evidence="3" id="KW-1185">Reference proteome</keyword>
<accession>A0A821XRB7</accession>
<dbReference type="EMBL" id="CAJOBP010090826">
    <property type="protein sequence ID" value="CAF4946804.1"/>
    <property type="molecule type" value="Genomic_DNA"/>
</dbReference>
<protein>
    <submittedName>
        <fullName evidence="2">Uncharacterized protein</fullName>
    </submittedName>
</protein>
<evidence type="ECO:0000313" key="2">
    <source>
        <dbReference type="EMBL" id="CAF4946804.1"/>
    </source>
</evidence>
<name>A0A821XRB7_9BILA</name>
<feature type="non-terminal residue" evidence="2">
    <location>
        <position position="1"/>
    </location>
</feature>
<evidence type="ECO:0000313" key="3">
    <source>
        <dbReference type="Proteomes" id="UP000663873"/>
    </source>
</evidence>
<dbReference type="Proteomes" id="UP000663873">
    <property type="component" value="Unassembled WGS sequence"/>
</dbReference>
<feature type="compositionally biased region" description="Low complexity" evidence="1">
    <location>
        <begin position="1"/>
        <end position="12"/>
    </location>
</feature>
<organism evidence="2 3">
    <name type="scientific">Rotaria socialis</name>
    <dbReference type="NCBI Taxonomy" id="392032"/>
    <lineage>
        <taxon>Eukaryota</taxon>
        <taxon>Metazoa</taxon>
        <taxon>Spiralia</taxon>
        <taxon>Gnathifera</taxon>
        <taxon>Rotifera</taxon>
        <taxon>Eurotatoria</taxon>
        <taxon>Bdelloidea</taxon>
        <taxon>Philodinida</taxon>
        <taxon>Philodinidae</taxon>
        <taxon>Rotaria</taxon>
    </lineage>
</organism>
<gene>
    <name evidence="2" type="ORF">UJA718_LOCUS47569</name>
</gene>
<proteinExistence type="predicted"/>
<reference evidence="2" key="1">
    <citation type="submission" date="2021-02" db="EMBL/GenBank/DDBJ databases">
        <authorList>
            <person name="Nowell W R."/>
        </authorList>
    </citation>
    <scope>NUCLEOTIDE SEQUENCE</scope>
</reference>
<dbReference type="AlphaFoldDB" id="A0A821XRB7"/>